<dbReference type="RefSeq" id="WP_009571412.1">
    <property type="nucleotide sequence ID" value="NZ_AMRK01000003.1"/>
</dbReference>
<evidence type="ECO:0000313" key="1">
    <source>
        <dbReference type="EMBL" id="EKE72778.1"/>
    </source>
</evidence>
<evidence type="ECO:0000313" key="2">
    <source>
        <dbReference type="Proteomes" id="UP000006762"/>
    </source>
</evidence>
<accession>K2JCL1</accession>
<protein>
    <submittedName>
        <fullName evidence="1">Uncharacterized protein</fullName>
    </submittedName>
</protein>
<proteinExistence type="predicted"/>
<dbReference type="AlphaFoldDB" id="K2JCL1"/>
<dbReference type="EMBL" id="AMRK01000003">
    <property type="protein sequence ID" value="EKE72778.1"/>
    <property type="molecule type" value="Genomic_DNA"/>
</dbReference>
<reference evidence="1 2" key="1">
    <citation type="submission" date="2012-09" db="EMBL/GenBank/DDBJ databases">
        <title>Celeribacter baekdonensis B30 Genome Sequencing.</title>
        <authorList>
            <person name="Wang W."/>
        </authorList>
    </citation>
    <scope>NUCLEOTIDE SEQUENCE [LARGE SCALE GENOMIC DNA]</scope>
    <source>
        <strain evidence="1 2">B30</strain>
    </source>
</reference>
<dbReference type="OrthoDB" id="7869078at2"/>
<comment type="caution">
    <text evidence="1">The sequence shown here is derived from an EMBL/GenBank/DDBJ whole genome shotgun (WGS) entry which is preliminary data.</text>
</comment>
<dbReference type="Proteomes" id="UP000006762">
    <property type="component" value="Unassembled WGS sequence"/>
</dbReference>
<dbReference type="STRING" id="1208323.B30_07341"/>
<gene>
    <name evidence="1" type="ORF">B30_07341</name>
</gene>
<keyword evidence="2" id="KW-1185">Reference proteome</keyword>
<name>K2JCL1_9RHOB</name>
<organism evidence="1 2">
    <name type="scientific">Celeribacter baekdonensis B30</name>
    <dbReference type="NCBI Taxonomy" id="1208323"/>
    <lineage>
        <taxon>Bacteria</taxon>
        <taxon>Pseudomonadati</taxon>
        <taxon>Pseudomonadota</taxon>
        <taxon>Alphaproteobacteria</taxon>
        <taxon>Rhodobacterales</taxon>
        <taxon>Roseobacteraceae</taxon>
        <taxon>Celeribacter</taxon>
    </lineage>
</organism>
<sequence length="104" mass="12254">MGKHDSVLQALRFVLCEKVYPRRLDLMRNDTRAAEVVESYVSIISEFYADAYFKNPAKRTPFEKNAYNVFWKIRPLNGLSKDTLRKYIAELWAKGAFDQKILFK</sequence>